<dbReference type="AlphaFoldDB" id="A0A6M0SD98"/>
<reference evidence="3 4" key="1">
    <citation type="journal article" date="2020" name="Microb. Ecol.">
        <title>Ecogenomics of the Marine Benthic Filamentous Cyanobacterium Adonisia.</title>
        <authorList>
            <person name="Walter J.M."/>
            <person name="Coutinho F.H."/>
            <person name="Leomil L."/>
            <person name="Hargreaves P.I."/>
            <person name="Campeao M.E."/>
            <person name="Vieira V.V."/>
            <person name="Silva B.S."/>
            <person name="Fistarol G.O."/>
            <person name="Salomon P.S."/>
            <person name="Sawabe T."/>
            <person name="Mino S."/>
            <person name="Hosokawa M."/>
            <person name="Miyashita H."/>
            <person name="Maruyama F."/>
            <person name="van Verk M.C."/>
            <person name="Dutilh B.E."/>
            <person name="Thompson C.C."/>
            <person name="Thompson F.L."/>
        </authorList>
    </citation>
    <scope>NUCLEOTIDE SEQUENCE [LARGE SCALE GENOMIC DNA]</scope>
    <source>
        <strain evidence="3 4">CCMR0082</strain>
    </source>
</reference>
<dbReference type="RefSeq" id="WP_163668669.1">
    <property type="nucleotide sequence ID" value="NZ_QZCE01000002.1"/>
</dbReference>
<keyword evidence="2" id="KW-1133">Transmembrane helix</keyword>
<organism evidence="3 4">
    <name type="scientific">Adonisia turfae CCMR0082</name>
    <dbReference type="NCBI Taxonomy" id="2304604"/>
    <lineage>
        <taxon>Bacteria</taxon>
        <taxon>Bacillati</taxon>
        <taxon>Cyanobacteriota</taxon>
        <taxon>Adonisia</taxon>
        <taxon>Adonisia turfae</taxon>
    </lineage>
</organism>
<protein>
    <submittedName>
        <fullName evidence="3">Uncharacterized protein</fullName>
    </submittedName>
</protein>
<feature type="repeat" description="TPR" evidence="1">
    <location>
        <begin position="349"/>
        <end position="382"/>
    </location>
</feature>
<keyword evidence="2" id="KW-0472">Membrane</keyword>
<name>A0A6M0SD98_9CYAN</name>
<evidence type="ECO:0000256" key="2">
    <source>
        <dbReference type="SAM" id="Phobius"/>
    </source>
</evidence>
<evidence type="ECO:0000256" key="1">
    <source>
        <dbReference type="PROSITE-ProRule" id="PRU00339"/>
    </source>
</evidence>
<feature type="transmembrane region" description="Helical" evidence="2">
    <location>
        <begin position="85"/>
        <end position="104"/>
    </location>
</feature>
<feature type="transmembrane region" description="Helical" evidence="2">
    <location>
        <begin position="21"/>
        <end position="39"/>
    </location>
</feature>
<dbReference type="InterPro" id="IPR011990">
    <property type="entry name" value="TPR-like_helical_dom_sf"/>
</dbReference>
<dbReference type="Gene3D" id="1.25.40.10">
    <property type="entry name" value="Tetratricopeptide repeat domain"/>
    <property type="match status" value="1"/>
</dbReference>
<dbReference type="Proteomes" id="UP000473574">
    <property type="component" value="Unassembled WGS sequence"/>
</dbReference>
<feature type="transmembrane region" description="Helical" evidence="2">
    <location>
        <begin position="274"/>
        <end position="296"/>
    </location>
</feature>
<keyword evidence="1" id="KW-0802">TPR repeat</keyword>
<evidence type="ECO:0000313" key="4">
    <source>
        <dbReference type="Proteomes" id="UP000473574"/>
    </source>
</evidence>
<evidence type="ECO:0000313" key="3">
    <source>
        <dbReference type="EMBL" id="NEZ66477.1"/>
    </source>
</evidence>
<comment type="caution">
    <text evidence="3">The sequence shown here is derived from an EMBL/GenBank/DDBJ whole genome shotgun (WGS) entry which is preliminary data.</text>
</comment>
<dbReference type="SUPFAM" id="SSF48452">
    <property type="entry name" value="TPR-like"/>
    <property type="match status" value="1"/>
</dbReference>
<feature type="transmembrane region" description="Helical" evidence="2">
    <location>
        <begin position="59"/>
        <end position="78"/>
    </location>
</feature>
<gene>
    <name evidence="3" type="ORF">D0962_27585</name>
</gene>
<accession>A0A6M0SD98</accession>
<dbReference type="EMBL" id="QZCE01000002">
    <property type="protein sequence ID" value="NEZ66477.1"/>
    <property type="molecule type" value="Genomic_DNA"/>
</dbReference>
<feature type="transmembrane region" description="Helical" evidence="2">
    <location>
        <begin position="182"/>
        <end position="206"/>
    </location>
</feature>
<dbReference type="PROSITE" id="PS50005">
    <property type="entry name" value="TPR"/>
    <property type="match status" value="1"/>
</dbReference>
<dbReference type="InterPro" id="IPR019734">
    <property type="entry name" value="TPR_rpt"/>
</dbReference>
<keyword evidence="2" id="KW-0812">Transmembrane</keyword>
<proteinExistence type="predicted"/>
<sequence>MIMHSVQTLYRLIQGLNRGRQTGLVGLLILLISLRYSWYHLPAENLEMLHINSWPEGQLVSAGVLLAVGLGFGLMPWHGTPPLRWILWSSLGLTLLFPYGLMTWCPQQAFLALSYWHQLEQVNIQVETSFADVHNHWKQFISLAQFQPLPTLATFNMPDSRFFQLSQWDHVLLDGLGYGNGFFAFIGKGWSLTIVGLTILLLAVYLKPLSRKLEVKNKDKDKRLLSKVVGIIAPEVPGDVSCEKWLSEVDANGIHGTVKDEKGRLGILYQDLRTGLPIVALILCLLLSHMIGANLWDRSLEVAYARGNYATVIQQSPWLMRVYPTVQGDPHAWMRYGKAQHYGGQGDAGLTAFYQGMAYYQGHDFAQAIPYLRQALHLHPHLWVIREHLAAALINQAIVYFNAPTLPFSPHGNNYPNFSNSPLNPIAPNSQRQLNNRKSGGTSEFLEQALIIFPGHIQALYDLMIVKAIDQQFEASAAIATTILNEQTYFQSPNIGLMGQAHVHKTWAAYHRGDLDAAWESYRRSVDSDAWGEETKTHE</sequence>